<organism evidence="1">
    <name type="scientific">Cronobacter phage CS01</name>
    <dbReference type="NCBI Taxonomy" id="2496544"/>
    <lineage>
        <taxon>Viruses</taxon>
        <taxon>Duplodnaviria</taxon>
        <taxon>Heunggongvirae</taxon>
        <taxon>Uroviricota</taxon>
        <taxon>Caudoviricetes</taxon>
        <taxon>Drexlerviridae</taxon>
        <taxon>Kyungwonvirus</taxon>
        <taxon>Kyungwonvirus CS01</taxon>
    </lineage>
</organism>
<protein>
    <submittedName>
        <fullName evidence="1">Uncharacterized protein</fullName>
    </submittedName>
</protein>
<evidence type="ECO:0000313" key="1">
    <source>
        <dbReference type="EMBL" id="AYJ73339.1"/>
    </source>
</evidence>
<accession>A0A3B8E0L3</accession>
<reference evidence="1" key="1">
    <citation type="submission" date="2018-09" db="EMBL/GenBank/DDBJ databases">
        <title>Genome Analysis and Characterisation of Bacteriophage CS01 Active against Cronobacter sakazakii.</title>
        <authorList>
            <person name="Kim G.-H."/>
            <person name="Kim J."/>
            <person name="Yoon S.-S."/>
        </authorList>
    </citation>
    <scope>NUCLEOTIDE SEQUENCE [LARGE SCALE GENOMIC DNA]</scope>
</reference>
<sequence length="84" mass="9415">MCEKHDDEFFFRLHQAEEAGLNQEWALKVAYLEVTLDEALGAMDMEAESEFDPNFVMCDGVIDADDGYDCGCRGGDACCECMPF</sequence>
<name>A0A3B8E0L3_9CAUD</name>
<dbReference type="Proteomes" id="UP000279491">
    <property type="component" value="Segment"/>
</dbReference>
<dbReference type="EMBL" id="MH845412">
    <property type="protein sequence ID" value="AYJ73339.1"/>
    <property type="molecule type" value="Genomic_DNA"/>
</dbReference>
<keyword evidence="2" id="KW-1185">Reference proteome</keyword>
<proteinExistence type="predicted"/>
<evidence type="ECO:0000313" key="2">
    <source>
        <dbReference type="Proteomes" id="UP000279491"/>
    </source>
</evidence>
<gene>
    <name evidence="1" type="ORF">CS01_051</name>
</gene>